<feature type="compositionally biased region" description="Basic and acidic residues" evidence="1">
    <location>
        <begin position="3244"/>
        <end position="3257"/>
    </location>
</feature>
<feature type="compositionally biased region" description="Basic and acidic residues" evidence="1">
    <location>
        <begin position="1984"/>
        <end position="2011"/>
    </location>
</feature>
<feature type="region of interest" description="Disordered" evidence="1">
    <location>
        <begin position="429"/>
        <end position="551"/>
    </location>
</feature>
<dbReference type="InterPro" id="IPR008984">
    <property type="entry name" value="SMAD_FHA_dom_sf"/>
</dbReference>
<feature type="compositionally biased region" description="Basic and acidic residues" evidence="1">
    <location>
        <begin position="2950"/>
        <end position="2967"/>
    </location>
</feature>
<feature type="compositionally biased region" description="Basic and acidic residues" evidence="1">
    <location>
        <begin position="1479"/>
        <end position="1498"/>
    </location>
</feature>
<feature type="compositionally biased region" description="Basic and acidic residues" evidence="1">
    <location>
        <begin position="2554"/>
        <end position="2567"/>
    </location>
</feature>
<feature type="compositionally biased region" description="Basic and acidic residues" evidence="1">
    <location>
        <begin position="1591"/>
        <end position="1605"/>
    </location>
</feature>
<feature type="compositionally biased region" description="Basic and acidic residues" evidence="1">
    <location>
        <begin position="2980"/>
        <end position="2999"/>
    </location>
</feature>
<organism evidence="2 3">
    <name type="scientific">Drosophila yakuba</name>
    <name type="common">Fruit fly</name>
    <dbReference type="NCBI Taxonomy" id="7245"/>
    <lineage>
        <taxon>Eukaryota</taxon>
        <taxon>Metazoa</taxon>
        <taxon>Ecdysozoa</taxon>
        <taxon>Arthropoda</taxon>
        <taxon>Hexapoda</taxon>
        <taxon>Insecta</taxon>
        <taxon>Pterygota</taxon>
        <taxon>Neoptera</taxon>
        <taxon>Endopterygota</taxon>
        <taxon>Diptera</taxon>
        <taxon>Brachycera</taxon>
        <taxon>Muscomorpha</taxon>
        <taxon>Ephydroidea</taxon>
        <taxon>Drosophilidae</taxon>
        <taxon>Drosophila</taxon>
        <taxon>Sophophora</taxon>
    </lineage>
</organism>
<feature type="compositionally biased region" description="Low complexity" evidence="1">
    <location>
        <begin position="3572"/>
        <end position="3586"/>
    </location>
</feature>
<feature type="compositionally biased region" description="Basic and acidic residues" evidence="1">
    <location>
        <begin position="2342"/>
        <end position="2355"/>
    </location>
</feature>
<feature type="compositionally biased region" description="Polar residues" evidence="1">
    <location>
        <begin position="1819"/>
        <end position="1833"/>
    </location>
</feature>
<feature type="compositionally biased region" description="Basic and acidic residues" evidence="1">
    <location>
        <begin position="3167"/>
        <end position="3179"/>
    </location>
</feature>
<dbReference type="KEGG" id="dya:Dyak_GE26310"/>
<feature type="compositionally biased region" description="Polar residues" evidence="1">
    <location>
        <begin position="1962"/>
        <end position="1976"/>
    </location>
</feature>
<feature type="compositionally biased region" description="Polar residues" evidence="1">
    <location>
        <begin position="2273"/>
        <end position="2283"/>
    </location>
</feature>
<name>B4PQL6_DROYA</name>
<keyword evidence="3" id="KW-1185">Reference proteome</keyword>
<feature type="compositionally biased region" description="Basic and acidic residues" evidence="1">
    <location>
        <begin position="2751"/>
        <end position="2778"/>
    </location>
</feature>
<protein>
    <recommendedName>
        <fullName evidence="4">Titin</fullName>
    </recommendedName>
</protein>
<feature type="compositionally biased region" description="Basic and acidic residues" evidence="1">
    <location>
        <begin position="3487"/>
        <end position="3498"/>
    </location>
</feature>
<feature type="compositionally biased region" description="Low complexity" evidence="1">
    <location>
        <begin position="2484"/>
        <end position="2497"/>
    </location>
</feature>
<dbReference type="Proteomes" id="UP000002282">
    <property type="component" value="Chromosome 3R"/>
</dbReference>
<feature type="region of interest" description="Disordered" evidence="1">
    <location>
        <begin position="1957"/>
        <end position="2014"/>
    </location>
</feature>
<feature type="compositionally biased region" description="Low complexity" evidence="1">
    <location>
        <begin position="2193"/>
        <end position="2204"/>
    </location>
</feature>
<feature type="compositionally biased region" description="Basic and acidic residues" evidence="1">
    <location>
        <begin position="3285"/>
        <end position="3310"/>
    </location>
</feature>
<feature type="compositionally biased region" description="Basic residues" evidence="1">
    <location>
        <begin position="3311"/>
        <end position="3320"/>
    </location>
</feature>
<feature type="region of interest" description="Disordered" evidence="1">
    <location>
        <begin position="2095"/>
        <end position="2114"/>
    </location>
</feature>
<reference evidence="2 3" key="2">
    <citation type="journal article" date="2007" name="PLoS Biol.">
        <title>Principles of genome evolution in the Drosophila melanogaster species group.</title>
        <authorList>
            <person name="Ranz J.M."/>
            <person name="Maurin D."/>
            <person name="Chan Y.S."/>
            <person name="von Grotthuss M."/>
            <person name="Hillier L.W."/>
            <person name="Roote J."/>
            <person name="Ashburner M."/>
            <person name="Bergman C.M."/>
        </authorList>
    </citation>
    <scope>NUCLEOTIDE SEQUENCE [LARGE SCALE GENOMIC DNA]</scope>
    <source>
        <strain evidence="3">Tai18E2 / Tucson 14021-0261.01</strain>
    </source>
</reference>
<feature type="compositionally biased region" description="Polar residues" evidence="1">
    <location>
        <begin position="1308"/>
        <end position="1318"/>
    </location>
</feature>
<feature type="region of interest" description="Disordered" evidence="1">
    <location>
        <begin position="107"/>
        <end position="133"/>
    </location>
</feature>
<feature type="compositionally biased region" description="Basic and acidic residues" evidence="1">
    <location>
        <begin position="2583"/>
        <end position="2593"/>
    </location>
</feature>
<feature type="compositionally biased region" description="Polar residues" evidence="1">
    <location>
        <begin position="122"/>
        <end position="132"/>
    </location>
</feature>
<dbReference type="EMBL" id="CM000160">
    <property type="protein sequence ID" value="EDW97312.2"/>
    <property type="molecule type" value="Genomic_DNA"/>
</dbReference>
<feature type="region of interest" description="Disordered" evidence="1">
    <location>
        <begin position="2263"/>
        <end position="2294"/>
    </location>
</feature>
<feature type="region of interest" description="Disordered" evidence="1">
    <location>
        <begin position="1127"/>
        <end position="1181"/>
    </location>
</feature>
<feature type="region of interest" description="Disordered" evidence="1">
    <location>
        <begin position="598"/>
        <end position="639"/>
    </location>
</feature>
<feature type="region of interest" description="Disordered" evidence="1">
    <location>
        <begin position="2306"/>
        <end position="2643"/>
    </location>
</feature>
<feature type="compositionally biased region" description="Basic and acidic residues" evidence="1">
    <location>
        <begin position="3421"/>
        <end position="3434"/>
    </location>
</feature>
<feature type="region of interest" description="Disordered" evidence="1">
    <location>
        <begin position="1804"/>
        <end position="1833"/>
    </location>
</feature>
<feature type="compositionally biased region" description="Low complexity" evidence="1">
    <location>
        <begin position="506"/>
        <end position="524"/>
    </location>
</feature>
<proteinExistence type="predicted"/>
<evidence type="ECO:0000313" key="2">
    <source>
        <dbReference type="EMBL" id="EDW97312.2"/>
    </source>
</evidence>
<feature type="region of interest" description="Disordered" evidence="1">
    <location>
        <begin position="2690"/>
        <end position="2829"/>
    </location>
</feature>
<feature type="compositionally biased region" description="Basic and acidic residues" evidence="1">
    <location>
        <begin position="1166"/>
        <end position="1176"/>
    </location>
</feature>
<feature type="compositionally biased region" description="Polar residues" evidence="1">
    <location>
        <begin position="2357"/>
        <end position="2379"/>
    </location>
</feature>
<feature type="region of interest" description="Disordered" evidence="1">
    <location>
        <begin position="149"/>
        <end position="193"/>
    </location>
</feature>
<feature type="region of interest" description="Disordered" evidence="1">
    <location>
        <begin position="1472"/>
        <end position="1501"/>
    </location>
</feature>
<feature type="region of interest" description="Disordered" evidence="1">
    <location>
        <begin position="1591"/>
        <end position="1611"/>
    </location>
</feature>
<feature type="compositionally biased region" description="Basic and acidic residues" evidence="1">
    <location>
        <begin position="2613"/>
        <end position="2627"/>
    </location>
</feature>
<feature type="compositionally biased region" description="Basic and acidic residues" evidence="1">
    <location>
        <begin position="2899"/>
        <end position="2938"/>
    </location>
</feature>
<gene>
    <name evidence="2" type="primary">Dyak\GE26310</name>
    <name evidence="2" type="synonym">dyak_GLEANR_9862</name>
    <name evidence="2" type="synonym">GE26310</name>
    <name evidence="2" type="ORF">Dyak_GE26310</name>
</gene>
<feature type="compositionally biased region" description="Basic and acidic residues" evidence="1">
    <location>
        <begin position="2790"/>
        <end position="2806"/>
    </location>
</feature>
<feature type="compositionally biased region" description="Basic and acidic residues" evidence="1">
    <location>
        <begin position="163"/>
        <end position="174"/>
    </location>
</feature>
<evidence type="ECO:0000313" key="3">
    <source>
        <dbReference type="Proteomes" id="UP000002282"/>
    </source>
</evidence>
<feature type="compositionally biased region" description="Basic and acidic residues" evidence="1">
    <location>
        <begin position="539"/>
        <end position="549"/>
    </location>
</feature>
<feature type="compositionally biased region" description="Polar residues" evidence="1">
    <location>
        <begin position="2205"/>
        <end position="2214"/>
    </location>
</feature>
<feature type="compositionally biased region" description="Basic and acidic residues" evidence="1">
    <location>
        <begin position="3464"/>
        <end position="3475"/>
    </location>
</feature>
<feature type="region of interest" description="Disordered" evidence="1">
    <location>
        <begin position="2841"/>
        <end position="3595"/>
    </location>
</feature>
<dbReference type="SUPFAM" id="SSF49879">
    <property type="entry name" value="SMAD/FHA domain"/>
    <property type="match status" value="1"/>
</dbReference>
<dbReference type="OrthoDB" id="8064978at2759"/>
<feature type="compositionally biased region" description="Polar residues" evidence="1">
    <location>
        <begin position="2319"/>
        <end position="2331"/>
    </location>
</feature>
<feature type="compositionally biased region" description="Low complexity" evidence="1">
    <location>
        <begin position="3062"/>
        <end position="3071"/>
    </location>
</feature>
<feature type="compositionally biased region" description="Basic and acidic residues" evidence="1">
    <location>
        <begin position="2505"/>
        <end position="2518"/>
    </location>
</feature>
<reference evidence="2 3" key="1">
    <citation type="journal article" date="2007" name="Nature">
        <title>Evolution of genes and genomes on the Drosophila phylogeny.</title>
        <authorList>
            <consortium name="Drosophila 12 Genomes Consortium"/>
            <person name="Clark A.G."/>
            <person name="Eisen M.B."/>
            <person name="Smith D.R."/>
            <person name="Bergman C.M."/>
            <person name="Oliver B."/>
            <person name="Markow T.A."/>
            <person name="Kaufman T.C."/>
            <person name="Kellis M."/>
            <person name="Gelbart W."/>
            <person name="Iyer V.N."/>
            <person name="Pollard D.A."/>
            <person name="Sackton T.B."/>
            <person name="Larracuente A.M."/>
            <person name="Singh N.D."/>
            <person name="Abad J.P."/>
            <person name="Abt D.N."/>
            <person name="Adryan B."/>
            <person name="Aguade M."/>
            <person name="Akashi H."/>
            <person name="Anderson W.W."/>
            <person name="Aquadro C.F."/>
            <person name="Ardell D.H."/>
            <person name="Arguello R."/>
            <person name="Artieri C.G."/>
            <person name="Barbash D.A."/>
            <person name="Barker D."/>
            <person name="Barsanti P."/>
            <person name="Batterham P."/>
            <person name="Batzoglou S."/>
            <person name="Begun D."/>
            <person name="Bhutkar A."/>
            <person name="Blanco E."/>
            <person name="Bosak S.A."/>
            <person name="Bradley R.K."/>
            <person name="Brand A.D."/>
            <person name="Brent M.R."/>
            <person name="Brooks A.N."/>
            <person name="Brown R.H."/>
            <person name="Butlin R.K."/>
            <person name="Caggese C."/>
            <person name="Calvi B.R."/>
            <person name="Bernardo de Carvalho A."/>
            <person name="Caspi A."/>
            <person name="Castrezana S."/>
            <person name="Celniker S.E."/>
            <person name="Chang J.L."/>
            <person name="Chapple C."/>
            <person name="Chatterji S."/>
            <person name="Chinwalla A."/>
            <person name="Civetta A."/>
            <person name="Clifton S.W."/>
            <person name="Comeron J.M."/>
            <person name="Costello J.C."/>
            <person name="Coyne J.A."/>
            <person name="Daub J."/>
            <person name="David R.G."/>
            <person name="Delcher A.L."/>
            <person name="Delehaunty K."/>
            <person name="Do C.B."/>
            <person name="Ebling H."/>
            <person name="Edwards K."/>
            <person name="Eickbush T."/>
            <person name="Evans J.D."/>
            <person name="Filipski A."/>
            <person name="Findeiss S."/>
            <person name="Freyhult E."/>
            <person name="Fulton L."/>
            <person name="Fulton R."/>
            <person name="Garcia A.C."/>
            <person name="Gardiner A."/>
            <person name="Garfield D.A."/>
            <person name="Garvin B.E."/>
            <person name="Gibson G."/>
            <person name="Gilbert D."/>
            <person name="Gnerre S."/>
            <person name="Godfrey J."/>
            <person name="Good R."/>
            <person name="Gotea V."/>
            <person name="Gravely B."/>
            <person name="Greenberg A.J."/>
            <person name="Griffiths-Jones S."/>
            <person name="Gross S."/>
            <person name="Guigo R."/>
            <person name="Gustafson E.A."/>
            <person name="Haerty W."/>
            <person name="Hahn M.W."/>
            <person name="Halligan D.L."/>
            <person name="Halpern A.L."/>
            <person name="Halter G.M."/>
            <person name="Han M.V."/>
            <person name="Heger A."/>
            <person name="Hillier L."/>
            <person name="Hinrichs A.S."/>
            <person name="Holmes I."/>
            <person name="Hoskins R.A."/>
            <person name="Hubisz M.J."/>
            <person name="Hultmark D."/>
            <person name="Huntley M.A."/>
            <person name="Jaffe D.B."/>
            <person name="Jagadeeshan S."/>
            <person name="Jeck W.R."/>
            <person name="Johnson J."/>
            <person name="Jones C.D."/>
            <person name="Jordan W.C."/>
            <person name="Karpen G.H."/>
            <person name="Kataoka E."/>
            <person name="Keightley P.D."/>
            <person name="Kheradpour P."/>
            <person name="Kirkness E.F."/>
            <person name="Koerich L.B."/>
            <person name="Kristiansen K."/>
            <person name="Kudrna D."/>
            <person name="Kulathinal R.J."/>
            <person name="Kumar S."/>
            <person name="Kwok R."/>
            <person name="Lander E."/>
            <person name="Langley C.H."/>
            <person name="Lapoint R."/>
            <person name="Lazzaro B.P."/>
            <person name="Lee S.J."/>
            <person name="Levesque L."/>
            <person name="Li R."/>
            <person name="Lin C.F."/>
            <person name="Lin M.F."/>
            <person name="Lindblad-Toh K."/>
            <person name="Llopart A."/>
            <person name="Long M."/>
            <person name="Low L."/>
            <person name="Lozovsky E."/>
            <person name="Lu J."/>
            <person name="Luo M."/>
            <person name="Machado C.A."/>
            <person name="Makalowski W."/>
            <person name="Marzo M."/>
            <person name="Matsuda M."/>
            <person name="Matzkin L."/>
            <person name="McAllister B."/>
            <person name="McBride C.S."/>
            <person name="McKernan B."/>
            <person name="McKernan K."/>
            <person name="Mendez-Lago M."/>
            <person name="Minx P."/>
            <person name="Mollenhauer M.U."/>
            <person name="Montooth K."/>
            <person name="Mount S.M."/>
            <person name="Mu X."/>
            <person name="Myers E."/>
            <person name="Negre B."/>
            <person name="Newfeld S."/>
            <person name="Nielsen R."/>
            <person name="Noor M.A."/>
            <person name="O'Grady P."/>
            <person name="Pachter L."/>
            <person name="Papaceit M."/>
            <person name="Parisi M.J."/>
            <person name="Parisi M."/>
            <person name="Parts L."/>
            <person name="Pedersen J.S."/>
            <person name="Pesole G."/>
            <person name="Phillippy A.M."/>
            <person name="Ponting C.P."/>
            <person name="Pop M."/>
            <person name="Porcelli D."/>
            <person name="Powell J.R."/>
            <person name="Prohaska S."/>
            <person name="Pruitt K."/>
            <person name="Puig M."/>
            <person name="Quesneville H."/>
            <person name="Ram K.R."/>
            <person name="Rand D."/>
            <person name="Rasmussen M.D."/>
            <person name="Reed L.K."/>
            <person name="Reenan R."/>
            <person name="Reily A."/>
            <person name="Remington K.A."/>
            <person name="Rieger T.T."/>
            <person name="Ritchie M.G."/>
            <person name="Robin C."/>
            <person name="Rogers Y.H."/>
            <person name="Rohde C."/>
            <person name="Rozas J."/>
            <person name="Rubenfield M.J."/>
            <person name="Ruiz A."/>
            <person name="Russo S."/>
            <person name="Salzberg S.L."/>
            <person name="Sanchez-Gracia A."/>
            <person name="Saranga D.J."/>
            <person name="Sato H."/>
            <person name="Schaeffer S.W."/>
            <person name="Schatz M.C."/>
            <person name="Schlenke T."/>
            <person name="Schwartz R."/>
            <person name="Segarra C."/>
            <person name="Singh R.S."/>
            <person name="Sirot L."/>
            <person name="Sirota M."/>
            <person name="Sisneros N.B."/>
            <person name="Smith C.D."/>
            <person name="Smith T.F."/>
            <person name="Spieth J."/>
            <person name="Stage D.E."/>
            <person name="Stark A."/>
            <person name="Stephan W."/>
            <person name="Strausberg R.L."/>
            <person name="Strempel S."/>
            <person name="Sturgill D."/>
            <person name="Sutton G."/>
            <person name="Sutton G.G."/>
            <person name="Tao W."/>
            <person name="Teichmann S."/>
            <person name="Tobari Y.N."/>
            <person name="Tomimura Y."/>
            <person name="Tsolas J.M."/>
            <person name="Valente V.L."/>
            <person name="Venter E."/>
            <person name="Venter J.C."/>
            <person name="Vicario S."/>
            <person name="Vieira F.G."/>
            <person name="Vilella A.J."/>
            <person name="Villasante A."/>
            <person name="Walenz B."/>
            <person name="Wang J."/>
            <person name="Wasserman M."/>
            <person name="Watts T."/>
            <person name="Wilson D."/>
            <person name="Wilson R.K."/>
            <person name="Wing R.A."/>
            <person name="Wolfner M.F."/>
            <person name="Wong A."/>
            <person name="Wong G.K."/>
            <person name="Wu C.I."/>
            <person name="Wu G."/>
            <person name="Yamamoto D."/>
            <person name="Yang H.P."/>
            <person name="Yang S.P."/>
            <person name="Yorke J.A."/>
            <person name="Yoshida K."/>
            <person name="Zdobnov E."/>
            <person name="Zhang P."/>
            <person name="Zhang Y."/>
            <person name="Zimin A.V."/>
            <person name="Baldwin J."/>
            <person name="Abdouelleil A."/>
            <person name="Abdulkadir J."/>
            <person name="Abebe A."/>
            <person name="Abera B."/>
            <person name="Abreu J."/>
            <person name="Acer S.C."/>
            <person name="Aftuck L."/>
            <person name="Alexander A."/>
            <person name="An P."/>
            <person name="Anderson E."/>
            <person name="Anderson S."/>
            <person name="Arachi H."/>
            <person name="Azer M."/>
            <person name="Bachantsang P."/>
            <person name="Barry A."/>
            <person name="Bayul T."/>
            <person name="Berlin A."/>
            <person name="Bessette D."/>
            <person name="Bloom T."/>
            <person name="Blye J."/>
            <person name="Boguslavskiy L."/>
            <person name="Bonnet C."/>
            <person name="Boukhgalter B."/>
            <person name="Bourzgui I."/>
            <person name="Brown A."/>
            <person name="Cahill P."/>
            <person name="Channer S."/>
            <person name="Cheshatsang Y."/>
            <person name="Chuda L."/>
            <person name="Citroen M."/>
            <person name="Collymore A."/>
            <person name="Cooke P."/>
            <person name="Costello M."/>
            <person name="D'Aco K."/>
            <person name="Daza R."/>
            <person name="De Haan G."/>
            <person name="DeGray S."/>
            <person name="DeMaso C."/>
            <person name="Dhargay N."/>
            <person name="Dooley K."/>
            <person name="Dooley E."/>
            <person name="Doricent M."/>
            <person name="Dorje P."/>
            <person name="Dorjee K."/>
            <person name="Dupes A."/>
            <person name="Elong R."/>
            <person name="Falk J."/>
            <person name="Farina A."/>
            <person name="Faro S."/>
            <person name="Ferguson D."/>
            <person name="Fisher S."/>
            <person name="Foley C.D."/>
            <person name="Franke A."/>
            <person name="Friedrich D."/>
            <person name="Gadbois L."/>
            <person name="Gearin G."/>
            <person name="Gearin C.R."/>
            <person name="Giannoukos G."/>
            <person name="Goode T."/>
            <person name="Graham J."/>
            <person name="Grandbois E."/>
            <person name="Grewal S."/>
            <person name="Gyaltsen K."/>
            <person name="Hafez N."/>
            <person name="Hagos B."/>
            <person name="Hall J."/>
            <person name="Henson C."/>
            <person name="Hollinger A."/>
            <person name="Honan T."/>
            <person name="Huard M.D."/>
            <person name="Hughes L."/>
            <person name="Hurhula B."/>
            <person name="Husby M.E."/>
            <person name="Kamat A."/>
            <person name="Kanga B."/>
            <person name="Kashin S."/>
            <person name="Khazanovich D."/>
            <person name="Kisner P."/>
            <person name="Lance K."/>
            <person name="Lara M."/>
            <person name="Lee W."/>
            <person name="Lennon N."/>
            <person name="Letendre F."/>
            <person name="LeVine R."/>
            <person name="Lipovsky A."/>
            <person name="Liu X."/>
            <person name="Liu J."/>
            <person name="Liu S."/>
            <person name="Lokyitsang T."/>
            <person name="Lokyitsang Y."/>
            <person name="Lubonja R."/>
            <person name="Lui A."/>
            <person name="MacDonald P."/>
            <person name="Magnisalis V."/>
            <person name="Maru K."/>
            <person name="Matthews C."/>
            <person name="McCusker W."/>
            <person name="McDonough S."/>
            <person name="Mehta T."/>
            <person name="Meldrim J."/>
            <person name="Meneus L."/>
            <person name="Mihai O."/>
            <person name="Mihalev A."/>
            <person name="Mihova T."/>
            <person name="Mittelman R."/>
            <person name="Mlenga V."/>
            <person name="Montmayeur A."/>
            <person name="Mulrain L."/>
            <person name="Navidi A."/>
            <person name="Naylor J."/>
            <person name="Negash T."/>
            <person name="Nguyen T."/>
            <person name="Nguyen N."/>
            <person name="Nicol R."/>
            <person name="Norbu C."/>
            <person name="Norbu N."/>
            <person name="Novod N."/>
            <person name="O'Neill B."/>
            <person name="Osman S."/>
            <person name="Markiewicz E."/>
            <person name="Oyono O.L."/>
            <person name="Patti C."/>
            <person name="Phunkhang P."/>
            <person name="Pierre F."/>
            <person name="Priest M."/>
            <person name="Raghuraman S."/>
            <person name="Rege F."/>
            <person name="Reyes R."/>
            <person name="Rise C."/>
            <person name="Rogov P."/>
            <person name="Ross K."/>
            <person name="Ryan E."/>
            <person name="Settipalli S."/>
            <person name="Shea T."/>
            <person name="Sherpa N."/>
            <person name="Shi L."/>
            <person name="Shih D."/>
            <person name="Sparrow T."/>
            <person name="Spaulding J."/>
            <person name="Stalker J."/>
            <person name="Stange-Thomann N."/>
            <person name="Stavropoulos S."/>
            <person name="Stone C."/>
            <person name="Strader C."/>
            <person name="Tesfaye S."/>
            <person name="Thomson T."/>
            <person name="Thoulutsang Y."/>
            <person name="Thoulutsang D."/>
            <person name="Topham K."/>
            <person name="Topping I."/>
            <person name="Tsamla T."/>
            <person name="Vassiliev H."/>
            <person name="Vo A."/>
            <person name="Wangchuk T."/>
            <person name="Wangdi T."/>
            <person name="Weiand M."/>
            <person name="Wilkinson J."/>
            <person name="Wilson A."/>
            <person name="Yadav S."/>
            <person name="Young G."/>
            <person name="Yu Q."/>
            <person name="Zembek L."/>
            <person name="Zhong D."/>
            <person name="Zimmer A."/>
            <person name="Zwirko Z."/>
            <person name="Jaffe D.B."/>
            <person name="Alvarez P."/>
            <person name="Brockman W."/>
            <person name="Butler J."/>
            <person name="Chin C."/>
            <person name="Gnerre S."/>
            <person name="Grabherr M."/>
            <person name="Kleber M."/>
            <person name="Mauceli E."/>
            <person name="MacCallum I."/>
        </authorList>
    </citation>
    <scope>NUCLEOTIDE SEQUENCE [LARGE SCALE GENOMIC DNA]</scope>
    <source>
        <strain evidence="3">Tai18E2 / Tucson 14021-0261.01</strain>
    </source>
</reference>
<feature type="compositionally biased region" description="Basic and acidic residues" evidence="1">
    <location>
        <begin position="3008"/>
        <end position="3022"/>
    </location>
</feature>
<feature type="compositionally biased region" description="Polar residues" evidence="1">
    <location>
        <begin position="312"/>
        <end position="323"/>
    </location>
</feature>
<feature type="region of interest" description="Disordered" evidence="1">
    <location>
        <begin position="2161"/>
        <end position="2250"/>
    </location>
</feature>
<feature type="region of interest" description="Disordered" evidence="1">
    <location>
        <begin position="1298"/>
        <end position="1431"/>
    </location>
</feature>
<feature type="compositionally biased region" description="Basic and acidic residues" evidence="1">
    <location>
        <begin position="727"/>
        <end position="738"/>
    </location>
</feature>
<feature type="region of interest" description="Disordered" evidence="1">
    <location>
        <begin position="312"/>
        <end position="387"/>
    </location>
</feature>
<feature type="compositionally biased region" description="Basic residues" evidence="1">
    <location>
        <begin position="3476"/>
        <end position="3486"/>
    </location>
</feature>
<sequence>MSLDGARLRYEDENGKTVVLAAKGRTFQVGSYYNCDLILEGPEEERLICEINCDAFGRVIIYNKSSEDPIHLNDAAINAAGKRPLLHGGKITIRDKVYTWEFPKSSEVQDAPCTPERLLPNEQASNSCPSLKQSHRLQAEKRLTVHNFHYSINSDDEGNTSIESRDQNESHLEEVSLNESNPPTTEEAPCESPKVNLLESTQNKENTATPPGSHQKLLKLCAMSDVVITSFSPRETGVKIEKSFTCVRKPGYTTTSLAVSTPKSVYSTPKGGVLSELNEDSCSRDLMDFSTPSTSKKTKRESSMFLIDLTTPSKLRQTPQQTPGFKHTPKQTPISVDSTDESSDASPIVIDITNADTPPSPSPSHRCKTPQRQAGITGATPKRTPQSLMKRALLTSTKKQIAANQPVKTTPLVTPKRPSLLEARRHCLTTPRRLPFHPQRRTPVQREGQARGNAPKTSPRKRISLMESPRENKVSQLRKSFAAAKRSPGVDKSNKLVAKARRSLNSPKCGSPKPGSSMPSSPCSRKAIDVPQINSSTPEKPDDSKDELSRTFTIMDDTQGKDQSGAVLAIEAVTALVTGEVEDDVSFQLSSLVEKGLPSVSLEEPTPVQDKVELSGPETDAEGKEDSSQDDLNPKPDGVIIEENECELESFVKNELEIAKNQEECKQDEEEIVTSSTTVDEQLEEAVIEDSICEEVHANIPEQIPQNGNSEKVIEESICEELPSESRSTEETSQKKDQPTPNADTPVVRRSLRRLSVEQRVTATTPRRSTRRSSMEASSKPLPEIDNKRSRRASCSAMDSQDVVTPRRKRRFTQELSTPTRQSMRLLNTPKRALQVDESVGDMGVILEEVGPEDDNKSAVADDENYGNELPADDIDKVDYHGLRDLLKTPKSCSTPRFKGLREMMRTPKIPASPILGNMAELLETSVGRTPYHERRSIAVARMEQGKLLDNVLKTPSARNIMVPNEPASAVLNSRKDSLATTTEYDLNMTNNTLHLDKIFDDVPETTAANMEDTETEINVTTISNATGVDPLGSSKRNETVTSEALMSVGQTAKTRDSLKDPLTSTTYKATMQANLSVFAECGSRSFSPNPNEMSGIQLLDQTSDSMFSEALVVSAVESCEVTVDETRTLGQTKPPTDNIEDRSDTDSNVGLTEPLVFSDDEEPKEAESTSKKSDAAQETSIACKTEDSFHLAENKTANETLSKYENDAGTISEISLIEVEDSTIEGSKLEGDKLQERNTLDIETANSDNTEAPLDENIESAVVDSTILESEVFPLDTTADSSINSTYVLNSSLEKTKPDHDLKQEVCKSTSDDQATAITPEKSFTELDRSVANVSPSNKREVNTDDPPIEISPKELAEDTKTAVEHIDDETSKPPIEHYEELSEESEPDKVSTAAESDQPETLPSPKDTPAESKQPFTESHSDELVHETNCNEVSIDGEVIKPAIETLPFVEQKQVADVSTDAEPYQHCIKSSPLNEVSEKNQTDEVHSSVRTDKGVEPYPVKEVLKETKADEPIQPVIEANPIEELQEEAKPDEAPSVSDSPVKGFIETKAVDDVVIESSPEEEPLEEACPDKVPPVCVSDEVAIERPPAELSVKENPIDKTTKPTIGLPDLSEIDQVNIEKSPAEELPEKSKRVETIQPIIETSSGNKDQIEASPTEVSSASKIENLVVETNPQTDELIPPDEIKICAQVEICDTSISKTIDVVSDIDRDKIQDQLSTQNLCLNSSSEVQCVSKAEESLNNSTAAFEIEHSEDVVHATTSTDADISKKSEEKEKMATVPNDVGCANQTSIECVLANVTSDGDASKAVSKDKDELEISTNSSKIPPSCTQDSLKTSLSATLTSQDESAQIDEQDENNDVEEHVVLEESSNEIIAADKENSEKNKENISDDTLNVVEQTSVEQTSLIHQSLTDQNTEVSITEESEAVAAEESMECQVNKDSKTEVIQLDASTIVERDTLDESTSGIEDINQSTEITMPEEVSDVEKIKEVDTMDKEEPTESQHSDQKNNDDEVVLLDASSSNESCTEPSRLVDTHADMEMDKNEAEKCNQSQSDDEVILLDTSSIVDQCSPNKDSLIQDQIEDTIPQGTLIQANDAKESVSEESSNQNGVEEKAIQLDSSNIAQQSICDENSLIEDSVAEPANNISIIAEKSTENEICPKISAAVSSPHRLESQKSELQINQIKDLPEDTTSASSIRQSSSSSNGDLLNVSSSRDIEFPISKTEDKPKDRSDSMADAPEAPTEAEDVVMQESDILVTSSHTDELELHKSVSKTENVSSQDVQSAEDGDEVEEVEFISEEKENIARAAEQKAQPGDPATCSSNSSIGQGPESTAVEAISVIPHEDPADVNQKETDELNPSVSSFVTPSANEPQVVVTTEESADVARTSDGEDATNNLQEKDNIPMEPDTVQEQGDGTHTRPVSEDISAPAVGSDQEMLANKDDAGLGNPKAEEIPSEEPINITSTDSKESKERPDVTNNEVEIPTSEPTMSPEPTEMFLPNRRSSNQEEKSPHEENTKPIKRVTRKGSATADRPAEIERPKRVARKPSAEVLEIEDRSRDTKPDHDLGITSRGRAGKPPSDVNEDKTEGITEKRRGRTRTPSVEVSETTANVEQKKKDDDNKSKEEALQPILEEETEPKVEERIESNAEVEIIIDKPKKRLRKVSSKESDTISDNIENINTDLKVVNEAGSTHSINTEQRDDQDPIVLPAKSELQADLEGERDVQDTNLKQTTKERPKRRGRKASAETDTASEKIEKAEDLKAINEDGNKDTNTEMERQVYMAVIPNTSNEKEKLKTEVLEDVEPKQKRRVRKASAKETNTTLPKREKTEDILAAVVEVESALSSKHNSSHSEQMGPKEPAPVATSNISKEELDPDNVPNVSSEKEVQKELAEDISNVPDKKHKLESLRSIEKQDDVPKETGKTRAERPQRRGRKQSDDIVESSAPNDAHSPEKEKALVSVQEDHPNPADQNIPKKRARKSAELKHATVEDHAKEDHVERPKRRGRKPSVDIDHVVQDVLEKPRRRGRTPAEHESHHVGDEKQEPVVEPAKKTRRIARKASVETVEAVSSSGEEHLQQIDEAIEPVTESATALSELIPQEGEEQKTRRRGRKPTVETVEGSIQNTPTEEPVTLPTHSRRRGRKATEDEALTTAVLTEPKTKVRGRRASLEPEHKVETSAESHQSSEVVELPAAKTTRRGRKPSADIEATSPEKKPASRRVRKASPSVDEEPPATKKTAIRRGRKNEAHEDEEKKQIDLQDLPTEIVSALVVTSGNPSKAADEEELTPRRREGRNLPRKNYEEAPDDDKPHSGLRRARKPAASKALANKASESDPLPSTPTIKQPPVKEESTPDNTVALPEPTTSQRREGRNLPRKNYTEAPDDDKPTPARSRRVRNLTAKALELIVDSSPRPATPKRPKGKGVDVEEPPAKKATPEIPSTTEASGPEEEPLPASKGRGTRRKADHSDLEEPEVKTAKKNIRGAGRKTKVETETEEHPPIKKPRVGSRAKTPSEEAAITLEEEPVKKPAARSRAKGAKTAEPEQPAEDPQVEVTSSKPVPAARGGRGRKVHFEAAPETAASESAPSSQRATRSRRK</sequence>
<feature type="compositionally biased region" description="Acidic residues" evidence="1">
    <location>
        <begin position="2284"/>
        <end position="2294"/>
    </location>
</feature>
<feature type="compositionally biased region" description="Basic and acidic residues" evidence="1">
    <location>
        <begin position="3029"/>
        <end position="3051"/>
    </location>
</feature>
<dbReference type="HOGENOM" id="CLU_224909_0_0_1"/>
<feature type="region of interest" description="Disordered" evidence="1">
    <location>
        <begin position="698"/>
        <end position="819"/>
    </location>
</feature>
<feature type="compositionally biased region" description="Basic and acidic residues" evidence="1">
    <location>
        <begin position="1298"/>
        <end position="1307"/>
    </location>
</feature>
<dbReference type="eggNOG" id="ENOG502SAJQ">
    <property type="taxonomic scope" value="Eukaryota"/>
</dbReference>
<evidence type="ECO:0008006" key="4">
    <source>
        <dbReference type="Google" id="ProtNLM"/>
    </source>
</evidence>
<feature type="compositionally biased region" description="Polar residues" evidence="1">
    <location>
        <begin position="2599"/>
        <end position="2612"/>
    </location>
</feature>
<feature type="compositionally biased region" description="Basic and acidic residues" evidence="1">
    <location>
        <begin position="2883"/>
        <end position="2892"/>
    </location>
</feature>
<feature type="compositionally biased region" description="Basic and acidic residues" evidence="1">
    <location>
        <begin position="2466"/>
        <end position="2475"/>
    </location>
</feature>
<accession>B4PQL6</accession>
<evidence type="ECO:0000256" key="1">
    <source>
        <dbReference type="SAM" id="MobiDB-lite"/>
    </source>
</evidence>
<feature type="compositionally biased region" description="Basic and acidic residues" evidence="1">
    <location>
        <begin position="2215"/>
        <end position="2234"/>
    </location>
</feature>
<feature type="compositionally biased region" description="Basic and acidic residues" evidence="1">
    <location>
        <begin position="1353"/>
        <end position="1382"/>
    </location>
</feature>